<reference evidence="2 3" key="1">
    <citation type="submission" date="2019-05" db="EMBL/GenBank/DDBJ databases">
        <title>Another draft genome of Portunus trituberculatus and its Hox gene families provides insights of decapod evolution.</title>
        <authorList>
            <person name="Jeong J.-H."/>
            <person name="Song I."/>
            <person name="Kim S."/>
            <person name="Choi T."/>
            <person name="Kim D."/>
            <person name="Ryu S."/>
            <person name="Kim W."/>
        </authorList>
    </citation>
    <scope>NUCLEOTIDE SEQUENCE [LARGE SCALE GENOMIC DNA]</scope>
    <source>
        <tissue evidence="2">Muscle</tissue>
    </source>
</reference>
<evidence type="ECO:0000313" key="3">
    <source>
        <dbReference type="Proteomes" id="UP000324222"/>
    </source>
</evidence>
<protein>
    <submittedName>
        <fullName evidence="2">U3 small nucleolar ribonucleoprotein IMP3</fullName>
    </submittedName>
</protein>
<feature type="region of interest" description="Disordered" evidence="1">
    <location>
        <begin position="39"/>
        <end position="65"/>
    </location>
</feature>
<accession>A0A5B7F6E0</accession>
<sequence>MRQLKYAEKKLLKHTDFLKWEVDNNLHEVTVMKRYLIQRREDYTTRPPDQPPTSPRDRAQDWAPCSKTRQPVPWYGPWHVRHTGCRKGHSLHSQRVPTAEASGNTGVHKFQDG</sequence>
<dbReference type="AlphaFoldDB" id="A0A5B7F6E0"/>
<dbReference type="EMBL" id="VSRR010004958">
    <property type="protein sequence ID" value="MPC41175.1"/>
    <property type="molecule type" value="Genomic_DNA"/>
</dbReference>
<keyword evidence="3" id="KW-1185">Reference proteome</keyword>
<dbReference type="OrthoDB" id="10248812at2759"/>
<comment type="caution">
    <text evidence="2">The sequence shown here is derived from an EMBL/GenBank/DDBJ whole genome shotgun (WGS) entry which is preliminary data.</text>
</comment>
<organism evidence="2 3">
    <name type="scientific">Portunus trituberculatus</name>
    <name type="common">Swimming crab</name>
    <name type="synonym">Neptunus trituberculatus</name>
    <dbReference type="NCBI Taxonomy" id="210409"/>
    <lineage>
        <taxon>Eukaryota</taxon>
        <taxon>Metazoa</taxon>
        <taxon>Ecdysozoa</taxon>
        <taxon>Arthropoda</taxon>
        <taxon>Crustacea</taxon>
        <taxon>Multicrustacea</taxon>
        <taxon>Malacostraca</taxon>
        <taxon>Eumalacostraca</taxon>
        <taxon>Eucarida</taxon>
        <taxon>Decapoda</taxon>
        <taxon>Pleocyemata</taxon>
        <taxon>Brachyura</taxon>
        <taxon>Eubrachyura</taxon>
        <taxon>Portunoidea</taxon>
        <taxon>Portunidae</taxon>
        <taxon>Portuninae</taxon>
        <taxon>Portunus</taxon>
    </lineage>
</organism>
<dbReference type="Proteomes" id="UP000324222">
    <property type="component" value="Unassembled WGS sequence"/>
</dbReference>
<feature type="region of interest" description="Disordered" evidence="1">
    <location>
        <begin position="86"/>
        <end position="113"/>
    </location>
</feature>
<evidence type="ECO:0000256" key="1">
    <source>
        <dbReference type="SAM" id="MobiDB-lite"/>
    </source>
</evidence>
<feature type="compositionally biased region" description="Polar residues" evidence="1">
    <location>
        <begin position="93"/>
        <end position="105"/>
    </location>
</feature>
<gene>
    <name evidence="2" type="primary">IMP3</name>
    <name evidence="2" type="ORF">E2C01_034760</name>
</gene>
<proteinExistence type="predicted"/>
<name>A0A5B7F6E0_PORTR</name>
<evidence type="ECO:0000313" key="2">
    <source>
        <dbReference type="EMBL" id="MPC41175.1"/>
    </source>
</evidence>
<dbReference type="GO" id="GO:1990904">
    <property type="term" value="C:ribonucleoprotein complex"/>
    <property type="evidence" value="ECO:0007669"/>
    <property type="project" value="UniProtKB-KW"/>
</dbReference>
<keyword evidence="2" id="KW-0687">Ribonucleoprotein</keyword>